<name>A0A380PSN1_YERFR</name>
<dbReference type="OrthoDB" id="6481102at2"/>
<evidence type="ECO:0000256" key="1">
    <source>
        <dbReference type="SAM" id="SignalP"/>
    </source>
</evidence>
<dbReference type="EMBL" id="UHJA01000001">
    <property type="protein sequence ID" value="SUP76625.1"/>
    <property type="molecule type" value="Genomic_DNA"/>
</dbReference>
<feature type="signal peptide" evidence="1">
    <location>
        <begin position="1"/>
        <end position="22"/>
    </location>
</feature>
<dbReference type="Proteomes" id="UP000254835">
    <property type="component" value="Unassembled WGS sequence"/>
</dbReference>
<evidence type="ECO:0000313" key="2">
    <source>
        <dbReference type="EMBL" id="SUP76625.1"/>
    </source>
</evidence>
<dbReference type="Gene3D" id="2.60.40.2550">
    <property type="match status" value="1"/>
</dbReference>
<dbReference type="GeneID" id="57906888"/>
<keyword evidence="1" id="KW-0732">Signal</keyword>
<dbReference type="RefSeq" id="WP_004707955.1">
    <property type="nucleotide sequence ID" value="NZ_CP023964.1"/>
</dbReference>
<evidence type="ECO:0008006" key="4">
    <source>
        <dbReference type="Google" id="ProtNLM"/>
    </source>
</evidence>
<organism evidence="2 3">
    <name type="scientific">Yersinia frederiksenii</name>
    <dbReference type="NCBI Taxonomy" id="29484"/>
    <lineage>
        <taxon>Bacteria</taxon>
        <taxon>Pseudomonadati</taxon>
        <taxon>Pseudomonadota</taxon>
        <taxon>Gammaproteobacteria</taxon>
        <taxon>Enterobacterales</taxon>
        <taxon>Yersiniaceae</taxon>
        <taxon>Yersinia</taxon>
    </lineage>
</organism>
<dbReference type="AlphaFoldDB" id="A0A380PSN1"/>
<reference evidence="2 3" key="1">
    <citation type="submission" date="2018-06" db="EMBL/GenBank/DDBJ databases">
        <authorList>
            <consortium name="Pathogen Informatics"/>
            <person name="Doyle S."/>
        </authorList>
    </citation>
    <scope>NUCLEOTIDE SEQUENCE [LARGE SCALE GENOMIC DNA]</scope>
    <source>
        <strain evidence="2 3">NCTC11470</strain>
    </source>
</reference>
<sequence length="156" mass="17797">MLKTTALLLSSFVLFAPPSASSLDKAFSTITPHNFINTGQTYLPAISHDSRYLINYNSHDDFPDFTLTLNYSFYHAEIYEYGISFSLESEAMLNYNASIFNSNNIEMDNETGFVNNSKKEVNLKMLNVQPGTYQFIIEIIDNKKQMKEMAHTIIIP</sequence>
<gene>
    <name evidence="2" type="ORF">NCTC11470_01666</name>
</gene>
<evidence type="ECO:0000313" key="3">
    <source>
        <dbReference type="Proteomes" id="UP000254835"/>
    </source>
</evidence>
<protein>
    <recommendedName>
        <fullName evidence="4">N-acetylglucosamine-binding protein A</fullName>
    </recommendedName>
</protein>
<accession>A0A380PSN1</accession>
<proteinExistence type="predicted"/>
<feature type="chain" id="PRO_5016871036" description="N-acetylglucosamine-binding protein A" evidence="1">
    <location>
        <begin position="23"/>
        <end position="156"/>
    </location>
</feature>